<dbReference type="Pfam" id="PF24780">
    <property type="entry name" value="WD40_MABP1-WDR62_1st"/>
    <property type="match status" value="1"/>
</dbReference>
<reference evidence="8" key="1">
    <citation type="submission" date="2025-08" db="UniProtKB">
        <authorList>
            <consortium name="RefSeq"/>
        </authorList>
    </citation>
    <scope>IDENTIFICATION</scope>
</reference>
<evidence type="ECO:0000259" key="6">
    <source>
        <dbReference type="Pfam" id="PF24782"/>
    </source>
</evidence>
<evidence type="ECO:0000256" key="2">
    <source>
        <dbReference type="ARBA" id="ARBA00022737"/>
    </source>
</evidence>
<feature type="region of interest" description="Disordered" evidence="4">
    <location>
        <begin position="726"/>
        <end position="837"/>
    </location>
</feature>
<evidence type="ECO:0000313" key="8">
    <source>
        <dbReference type="RefSeq" id="XP_014000223.2"/>
    </source>
</evidence>
<evidence type="ECO:0000256" key="4">
    <source>
        <dbReference type="SAM" id="MobiDB-lite"/>
    </source>
</evidence>
<feature type="compositionally biased region" description="Basic and acidic residues" evidence="4">
    <location>
        <begin position="979"/>
        <end position="988"/>
    </location>
</feature>
<evidence type="ECO:0000259" key="5">
    <source>
        <dbReference type="Pfam" id="PF24780"/>
    </source>
</evidence>
<feature type="region of interest" description="Disordered" evidence="4">
    <location>
        <begin position="1212"/>
        <end position="1237"/>
    </location>
</feature>
<feature type="compositionally biased region" description="Acidic residues" evidence="4">
    <location>
        <begin position="775"/>
        <end position="788"/>
    </location>
</feature>
<accession>A0A1S3MAK6</accession>
<feature type="compositionally biased region" description="Polar residues" evidence="4">
    <location>
        <begin position="1357"/>
        <end position="1384"/>
    </location>
</feature>
<keyword evidence="7" id="KW-1185">Reference proteome</keyword>
<keyword evidence="8" id="KW-0418">Kinase</keyword>
<dbReference type="PANTHER" id="PTHR44813:SF1">
    <property type="entry name" value="MITOGEN-ACTIVATED PROTEIN KINASE-BINDING PROTEIN 1"/>
    <property type="match status" value="1"/>
</dbReference>
<dbReference type="PANTHER" id="PTHR44813">
    <property type="entry name" value="MITOGEN-ACTIVATED PROTEIN KINASE-BINDING PROTEIN 1"/>
    <property type="match status" value="1"/>
</dbReference>
<dbReference type="GO" id="GO:0043124">
    <property type="term" value="P:negative regulation of canonical NF-kappaB signal transduction"/>
    <property type="evidence" value="ECO:0007669"/>
    <property type="project" value="TreeGrafter"/>
</dbReference>
<proteinExistence type="predicted"/>
<protein>
    <submittedName>
        <fullName evidence="8">Mitogen-activated protein kinase-binding protein 1 isoform X1</fullName>
    </submittedName>
</protein>
<feature type="region of interest" description="Disordered" evidence="4">
    <location>
        <begin position="1283"/>
        <end position="1308"/>
    </location>
</feature>
<keyword evidence="8" id="KW-0808">Transferase</keyword>
<dbReference type="Proteomes" id="UP001652741">
    <property type="component" value="Chromosome ssa15"/>
</dbReference>
<feature type="compositionally biased region" description="Basic and acidic residues" evidence="4">
    <location>
        <begin position="1012"/>
        <end position="1027"/>
    </location>
</feature>
<keyword evidence="2" id="KW-0677">Repeat</keyword>
<feature type="compositionally biased region" description="Basic and acidic residues" evidence="4">
    <location>
        <begin position="934"/>
        <end position="944"/>
    </location>
</feature>
<feature type="region of interest" description="Disordered" evidence="4">
    <location>
        <begin position="1100"/>
        <end position="1122"/>
    </location>
</feature>
<feature type="domain" description="MABP1/WDR62 second WD40" evidence="6">
    <location>
        <begin position="377"/>
        <end position="714"/>
    </location>
</feature>
<feature type="repeat" description="WD" evidence="3">
    <location>
        <begin position="681"/>
        <end position="714"/>
    </location>
</feature>
<dbReference type="InterPro" id="IPR055292">
    <property type="entry name" value="MABP1"/>
</dbReference>
<dbReference type="Pfam" id="PF24782">
    <property type="entry name" value="WD40_MABP1-WDR62_2nd"/>
    <property type="match status" value="1"/>
</dbReference>
<feature type="domain" description="MABP1/WDR62 first WD40" evidence="5">
    <location>
        <begin position="44"/>
        <end position="371"/>
    </location>
</feature>
<dbReference type="SUPFAM" id="SSF50998">
    <property type="entry name" value="Quinoprotein alcohol dehydrogenase-like"/>
    <property type="match status" value="2"/>
</dbReference>
<dbReference type="InterPro" id="IPR001680">
    <property type="entry name" value="WD40_rpt"/>
</dbReference>
<feature type="region of interest" description="Disordered" evidence="4">
    <location>
        <begin position="1339"/>
        <end position="1386"/>
    </location>
</feature>
<dbReference type="InterPro" id="IPR056161">
    <property type="entry name" value="WD40_MABP1-WDR62_1st"/>
</dbReference>
<dbReference type="GO" id="GO:0005737">
    <property type="term" value="C:cytoplasm"/>
    <property type="evidence" value="ECO:0007669"/>
    <property type="project" value="TreeGrafter"/>
</dbReference>
<dbReference type="GeneID" id="106571562"/>
<evidence type="ECO:0000256" key="3">
    <source>
        <dbReference type="PROSITE-ProRule" id="PRU00221"/>
    </source>
</evidence>
<dbReference type="InterPro" id="IPR015943">
    <property type="entry name" value="WD40/YVTN_repeat-like_dom_sf"/>
</dbReference>
<evidence type="ECO:0000256" key="1">
    <source>
        <dbReference type="ARBA" id="ARBA00022574"/>
    </source>
</evidence>
<name>A0A1S3MAK6_SALSA</name>
<dbReference type="PROSITE" id="PS50082">
    <property type="entry name" value="WD_REPEATS_2"/>
    <property type="match status" value="1"/>
</dbReference>
<gene>
    <name evidence="8" type="primary">LOC106571562</name>
</gene>
<dbReference type="InterPro" id="IPR011047">
    <property type="entry name" value="Quinoprotein_ADH-like_sf"/>
</dbReference>
<feature type="compositionally biased region" description="Polar residues" evidence="4">
    <location>
        <begin position="729"/>
        <end position="743"/>
    </location>
</feature>
<dbReference type="Gene3D" id="2.130.10.10">
    <property type="entry name" value="YVTN repeat-like/Quinoprotein amine dehydrogenase"/>
    <property type="match status" value="4"/>
</dbReference>
<dbReference type="RefSeq" id="XP_014000223.2">
    <property type="nucleotide sequence ID" value="XM_014144748.2"/>
</dbReference>
<keyword evidence="1 3" id="KW-0853">WD repeat</keyword>
<feature type="compositionally biased region" description="Acidic residues" evidence="4">
    <location>
        <begin position="996"/>
        <end position="1011"/>
    </location>
</feature>
<sequence>MTVDGHGSTIKSRIKNMLRKNRKENLADKVTLERVLGITASGNSGLACDPHSGLVAYPAGCVVVLLNPKKNRQHHILNTSRKTITALSFSPDGKYLVTGESGHLPAVRVWEVCEFRQVAELQEHKYGVSCVAFSPNSKYIVSVGYQHDMMVHVWAWKKNTVVAANKVSSKVTAVSFSEDSSYFVTAGNRHVKFWYLDHSKSIKASTPVPLLGRSGLLGELRNNFFCDVACGRGSQAESTFCITSSGLLCEFNPKRMLDKWVDLRTSVARSLCVSEELIFCGCADGMVRAFSPADLGFICTLPRPHHLGTDVSSITQASHLFSNKMSARYPDSVAVTYDPVSHWLSCVYNDHSLYVWDVRDLHRVGKVHSALYHAACVWDLQMVPEVPESGLSSGEFLSCSADNTVRLWSTERQGHTHPQNVLSKDLLKVIYMDENTTALVETEGSLSVSTEKTDGQTAETRTGIRTICVSPDGKHLASGDRNGMLRVHDLSSMTEIQKVEAHDSEILCLEYSKPETGLKLLATASRDRLIHVLDAEKDYGLVQTLDEHSSSITAVRFAANDNKVRMISCGADKSIYFRTAHRTAGGTEFRRSHHVVRKTTLYDMDVEPSCKYAAVGCQDRCIRIFNISNGKQKTFYKGSQTEDGSLLKVQTDPSGQYVATSCSDKNISIFDFRSGVCVATMFGHSEIVTGIKFTNDCKHLISVSGDSCIFVWRLAPELTMSMRERLSQLRRTSPTPPCSTATLRLSPAPCHSRSHRSREVYSAPDLGLMSSESDREVEEPEERDDPCDLEQITVNSNTSSGSSHDDDAGASDEGQDWESKALDSPLAPEPSSRPRRRWSCRMGSLELMVKSMLDLRQLEAFSITGSSHKKGPASRLKASDAGSTSSLQGASDLEERVKRRHYAAWLTPNPNPDSDLGSQGSDGRVLYPEGSDYAARRRGSDYLVKESPCSLSRGNRGPECQDSQSPDSACSVGYGSRELTPDPDHGDSEGTAEPLSSDEDSSDLEEEEEEEERKMEVSSMDEAMRKVSDPLEDSHHQAFLRHHFETLAEPSNMASPEERSRAPSISMSARFLARGSYNRRTPLFSNAHEREQGPLVSKVRPLMEGGQGKGHEDGERPMTPARGQEGTKLEVCAPERGTVLRSHPQKKRPLGAHLWRMSSPLARAPTLLDRAAGLQKTQSVQNLATEVPRSLNPSSGRGEMCPRPQHLPFDTHPSKAHFCLPSPSSTSPPPPLVSCLPSEIPKLRSPCDYMSPTTSSMAKTSHSASLAEGFHLGLLSCHASLTPQGLEDGSGGSRNTPNSPKSRKPFCGLLEAEPPRLTSSSPCFPSSHSLCSRSSSLSSPSPCPLPGPSPSPPCATVSPNPSLALPLSTQPSRIPLPSKQSLSPRCSLCPETKPQPDWTVSPTRDLALGKQHQTFGKRLSLTTAQMQGLLGNVQLVSVSPTSLPIKHSESAPNLEEAVCREPLLVSVQANALTSDPQPGLNQRRRSSIILTATLPLHHSISLPPLHPSLHQKCLCAFWPVCPSISVPSYCQHCCLNDPAVTVEICRQAIAELHNSVRRATQLYTTVLSSGSEVNAEQQEMETVLFEALGTVKTELDSLPHLVHRSKGLRGEVAMRGEVGVKGEGDRTLALLQQYSELLLKSVEKRLDNKI</sequence>
<dbReference type="SMART" id="SM00320">
    <property type="entry name" value="WD40"/>
    <property type="match status" value="12"/>
</dbReference>
<feature type="compositionally biased region" description="Pro residues" evidence="4">
    <location>
        <begin position="1341"/>
        <end position="1353"/>
    </location>
</feature>
<feature type="region of interest" description="Disordered" evidence="4">
    <location>
        <begin position="865"/>
        <end position="1027"/>
    </location>
</feature>
<dbReference type="InterPro" id="IPR056162">
    <property type="entry name" value="WD40_MABP1-WDR62_2nd"/>
</dbReference>
<dbReference type="PROSITE" id="PS50294">
    <property type="entry name" value="WD_REPEATS_REGION"/>
    <property type="match status" value="1"/>
</dbReference>
<organism evidence="7 8">
    <name type="scientific">Salmo salar</name>
    <name type="common">Atlantic salmon</name>
    <dbReference type="NCBI Taxonomy" id="8030"/>
    <lineage>
        <taxon>Eukaryota</taxon>
        <taxon>Metazoa</taxon>
        <taxon>Chordata</taxon>
        <taxon>Craniata</taxon>
        <taxon>Vertebrata</taxon>
        <taxon>Euteleostomi</taxon>
        <taxon>Actinopterygii</taxon>
        <taxon>Neopterygii</taxon>
        <taxon>Teleostei</taxon>
        <taxon>Protacanthopterygii</taxon>
        <taxon>Salmoniformes</taxon>
        <taxon>Salmonidae</taxon>
        <taxon>Salmoninae</taxon>
        <taxon>Salmo</taxon>
    </lineage>
</organism>
<dbReference type="GO" id="GO:0046330">
    <property type="term" value="P:positive regulation of JNK cascade"/>
    <property type="evidence" value="ECO:0007669"/>
    <property type="project" value="TreeGrafter"/>
</dbReference>
<evidence type="ECO:0000313" key="7">
    <source>
        <dbReference type="Proteomes" id="UP001652741"/>
    </source>
</evidence>